<dbReference type="FunFam" id="1.10.10.60:FF:000002">
    <property type="entry name" value="Myb family transcription factor"/>
    <property type="match status" value="1"/>
</dbReference>
<dbReference type="Gene3D" id="1.10.10.60">
    <property type="entry name" value="Homeodomain-like"/>
    <property type="match status" value="1"/>
</dbReference>
<dbReference type="SUPFAM" id="SSF46689">
    <property type="entry name" value="Homeodomain-like"/>
    <property type="match status" value="1"/>
</dbReference>
<proteinExistence type="inferred from homology"/>
<protein>
    <submittedName>
        <fullName evidence="9">Protein PHR1-LIKE 1</fullName>
    </submittedName>
</protein>
<dbReference type="Pfam" id="PF00249">
    <property type="entry name" value="Myb_DNA-binding"/>
    <property type="match status" value="1"/>
</dbReference>
<dbReference type="InterPro" id="IPR006447">
    <property type="entry name" value="Myb_dom_plants"/>
</dbReference>
<gene>
    <name evidence="9" type="primary">PHL1</name>
    <name evidence="9" type="ORF">CR513_38080</name>
</gene>
<dbReference type="Pfam" id="PF14379">
    <property type="entry name" value="Myb_CC_LHEQLE"/>
    <property type="match status" value="1"/>
</dbReference>
<organism evidence="9 10">
    <name type="scientific">Mucuna pruriens</name>
    <name type="common">Velvet bean</name>
    <name type="synonym">Dolichos pruriens</name>
    <dbReference type="NCBI Taxonomy" id="157652"/>
    <lineage>
        <taxon>Eukaryota</taxon>
        <taxon>Viridiplantae</taxon>
        <taxon>Streptophyta</taxon>
        <taxon>Embryophyta</taxon>
        <taxon>Tracheophyta</taxon>
        <taxon>Spermatophyta</taxon>
        <taxon>Magnoliopsida</taxon>
        <taxon>eudicotyledons</taxon>
        <taxon>Gunneridae</taxon>
        <taxon>Pentapetalae</taxon>
        <taxon>rosids</taxon>
        <taxon>fabids</taxon>
        <taxon>Fabales</taxon>
        <taxon>Fabaceae</taxon>
        <taxon>Papilionoideae</taxon>
        <taxon>50 kb inversion clade</taxon>
        <taxon>NPAAA clade</taxon>
        <taxon>indigoferoid/millettioid clade</taxon>
        <taxon>Phaseoleae</taxon>
        <taxon>Mucuna</taxon>
    </lineage>
</organism>
<dbReference type="InterPro" id="IPR025756">
    <property type="entry name" value="Myb_CC_LHEQLE"/>
</dbReference>
<dbReference type="InterPro" id="IPR009057">
    <property type="entry name" value="Homeodomain-like_sf"/>
</dbReference>
<evidence type="ECO:0000256" key="2">
    <source>
        <dbReference type="ARBA" id="ARBA00006783"/>
    </source>
</evidence>
<evidence type="ECO:0000256" key="1">
    <source>
        <dbReference type="ARBA" id="ARBA00004123"/>
    </source>
</evidence>
<keyword evidence="5" id="KW-0804">Transcription</keyword>
<evidence type="ECO:0000256" key="7">
    <source>
        <dbReference type="SAM" id="MobiDB-lite"/>
    </source>
</evidence>
<evidence type="ECO:0000259" key="8">
    <source>
        <dbReference type="PROSITE" id="PS51294"/>
    </source>
</evidence>
<keyword evidence="10" id="KW-1185">Reference proteome</keyword>
<comment type="caution">
    <text evidence="9">The sequence shown here is derived from an EMBL/GenBank/DDBJ whole genome shotgun (WGS) entry which is preliminary data.</text>
</comment>
<dbReference type="GO" id="GO:0003700">
    <property type="term" value="F:DNA-binding transcription factor activity"/>
    <property type="evidence" value="ECO:0007669"/>
    <property type="project" value="InterPro"/>
</dbReference>
<dbReference type="InterPro" id="IPR046955">
    <property type="entry name" value="PHR1-like"/>
</dbReference>
<dbReference type="AlphaFoldDB" id="A0A371FSH3"/>
<feature type="compositionally biased region" description="Basic and acidic residues" evidence="7">
    <location>
        <begin position="486"/>
        <end position="502"/>
    </location>
</feature>
<dbReference type="InterPro" id="IPR017930">
    <property type="entry name" value="Myb_dom"/>
</dbReference>
<sequence>MFGNNNFVALRLSTTCNRQLRTIQRNHTTWTGIGRPRTNVAHTCEPQDGFFVALITINHEKSKGRSWGSKVVLFELNTTNSNTCALQLLHPHPLLSRTLRFGSIPSFLDSVSGRTKLIYLGTSRAMSSSSHVLPTPLENKYMKPPDSFQLSPIGDVTANSASSNSIKSAGKMLSSTSECPDDILFSSASQHDRQYQEPHFVSQTLDDNVSEIHSTTFISQSEDISWGPDPFQDILGFPENVSVQHDQVENSACYINGDNVKKSDFGEWVDQLMSIDDSLHPTWSQLLGDDNVAEPKPKPKASQVSLQQHIPSGEVVCNSASTAPQTKPRMRWTPELHEAFVEAVNQLGGSEKATPKGVLNLMKVEGLTIYHVKSHLQKYRTARYKPESPEGTSEKKVTPIEEMKSLDLKTSKGITEALRLQMELQKRLHEQLEIQRKLQIQIEDQGKRLQVMFEKQREMGDSKAKGSSSCPLDEPSVAPSDAVETSNKEFDKFEHMPQEDTFTKQMAGESEQVINEDEAAPPTKRVKSS</sequence>
<keyword evidence="4" id="KW-0175">Coiled coil</keyword>
<dbReference type="EMBL" id="QJKJ01007969">
    <property type="protein sequence ID" value="RDX81258.1"/>
    <property type="molecule type" value="Genomic_DNA"/>
</dbReference>
<evidence type="ECO:0000256" key="3">
    <source>
        <dbReference type="ARBA" id="ARBA00023015"/>
    </source>
</evidence>
<evidence type="ECO:0000313" key="10">
    <source>
        <dbReference type="Proteomes" id="UP000257109"/>
    </source>
</evidence>
<dbReference type="NCBIfam" id="TIGR01557">
    <property type="entry name" value="myb_SHAQKYF"/>
    <property type="match status" value="1"/>
</dbReference>
<keyword evidence="6" id="KW-0539">Nucleus</keyword>
<dbReference type="OrthoDB" id="551907at2759"/>
<dbReference type="GO" id="GO:0003677">
    <property type="term" value="F:DNA binding"/>
    <property type="evidence" value="ECO:0007669"/>
    <property type="project" value="InterPro"/>
</dbReference>
<reference evidence="9" key="1">
    <citation type="submission" date="2018-05" db="EMBL/GenBank/DDBJ databases">
        <title>Draft genome of Mucuna pruriens seed.</title>
        <authorList>
            <person name="Nnadi N.E."/>
            <person name="Vos R."/>
            <person name="Hasami M.H."/>
            <person name="Devisetty U.K."/>
            <person name="Aguiy J.C."/>
        </authorList>
    </citation>
    <scope>NUCLEOTIDE SEQUENCE [LARGE SCALE GENOMIC DNA]</scope>
    <source>
        <strain evidence="9">JCA_2017</strain>
    </source>
</reference>
<evidence type="ECO:0000313" key="9">
    <source>
        <dbReference type="EMBL" id="RDX81258.1"/>
    </source>
</evidence>
<dbReference type="PROSITE" id="PS51294">
    <property type="entry name" value="HTH_MYB"/>
    <property type="match status" value="1"/>
</dbReference>
<dbReference type="GO" id="GO:0005634">
    <property type="term" value="C:nucleus"/>
    <property type="evidence" value="ECO:0007669"/>
    <property type="project" value="UniProtKB-SubCell"/>
</dbReference>
<dbReference type="Proteomes" id="UP000257109">
    <property type="component" value="Unassembled WGS sequence"/>
</dbReference>
<comment type="subcellular location">
    <subcellularLocation>
        <location evidence="1">Nucleus</location>
    </subcellularLocation>
</comment>
<dbReference type="InterPro" id="IPR001005">
    <property type="entry name" value="SANT/Myb"/>
</dbReference>
<accession>A0A371FSH3</accession>
<keyword evidence="3" id="KW-0805">Transcription regulation</keyword>
<name>A0A371FSH3_MUCPR</name>
<comment type="similarity">
    <text evidence="2">Belongs to the MYB-CC family.</text>
</comment>
<dbReference type="STRING" id="157652.A0A371FSH3"/>
<dbReference type="PANTHER" id="PTHR31499">
    <property type="entry name" value="MYB FAMILY TRANSCRIPTION FACTOR PHL11"/>
    <property type="match status" value="1"/>
</dbReference>
<evidence type="ECO:0000256" key="4">
    <source>
        <dbReference type="ARBA" id="ARBA00023054"/>
    </source>
</evidence>
<dbReference type="PANTHER" id="PTHR31499:SF80">
    <property type="entry name" value="HTH MYB-TYPE DOMAIN-CONTAINING PROTEIN"/>
    <property type="match status" value="1"/>
</dbReference>
<feature type="domain" description="HTH myb-type" evidence="8">
    <location>
        <begin position="325"/>
        <end position="384"/>
    </location>
</feature>
<feature type="non-terminal residue" evidence="9">
    <location>
        <position position="1"/>
    </location>
</feature>
<evidence type="ECO:0000256" key="5">
    <source>
        <dbReference type="ARBA" id="ARBA00023163"/>
    </source>
</evidence>
<feature type="region of interest" description="Disordered" evidence="7">
    <location>
        <begin position="456"/>
        <end position="529"/>
    </location>
</feature>
<evidence type="ECO:0000256" key="6">
    <source>
        <dbReference type="ARBA" id="ARBA00023242"/>
    </source>
</evidence>